<proteinExistence type="predicted"/>
<dbReference type="AlphaFoldDB" id="A0A1I6I6K4"/>
<organism evidence="4 5">
    <name type="scientific">Microbacterium azadirachtae</name>
    <dbReference type="NCBI Taxonomy" id="582680"/>
    <lineage>
        <taxon>Bacteria</taxon>
        <taxon>Bacillati</taxon>
        <taxon>Actinomycetota</taxon>
        <taxon>Actinomycetes</taxon>
        <taxon>Micrococcales</taxon>
        <taxon>Microbacteriaceae</taxon>
        <taxon>Microbacterium</taxon>
    </lineage>
</organism>
<evidence type="ECO:0000256" key="1">
    <source>
        <dbReference type="ARBA" id="ARBA00022729"/>
    </source>
</evidence>
<dbReference type="RefSeq" id="WP_091739536.1">
    <property type="nucleotide sequence ID" value="NZ_CBFSJS010000034.1"/>
</dbReference>
<dbReference type="Gene3D" id="2.60.40.1240">
    <property type="match status" value="1"/>
</dbReference>
<keyword evidence="3" id="KW-1133">Transmembrane helix</keyword>
<evidence type="ECO:0000313" key="5">
    <source>
        <dbReference type="Proteomes" id="UP000198877"/>
    </source>
</evidence>
<protein>
    <recommendedName>
        <fullName evidence="6">DUF4352 domain-containing protein</fullName>
    </recommendedName>
</protein>
<keyword evidence="3" id="KW-0812">Transmembrane</keyword>
<dbReference type="Proteomes" id="UP000198877">
    <property type="component" value="Unassembled WGS sequence"/>
</dbReference>
<reference evidence="5" key="1">
    <citation type="submission" date="2016-10" db="EMBL/GenBank/DDBJ databases">
        <authorList>
            <person name="Varghese N."/>
            <person name="Submissions S."/>
        </authorList>
    </citation>
    <scope>NUCLEOTIDE SEQUENCE [LARGE SCALE GENOMIC DNA]</scope>
    <source>
        <strain evidence="5">CL127</strain>
    </source>
</reference>
<sequence length="207" mass="21962">MTVPPLPGPPAAPSAAAPPPAPPRSRLRTLGVWALSIVLVIAAWGLVQLQQPDDAPYESFVSRTTVGEPATTRNLAMTVTRVRAAHAVSDGQRWRADGTWLVVDFDAAAVVDQFGALLATSNLHLGDRTYSATERGESARNMVLVTGIPRHGSIAFEVPPGSLEGAATLEFAVDYDTDADGVIEVVVDLDQVAMQNEVTLDPEGWAR</sequence>
<evidence type="ECO:0000313" key="4">
    <source>
        <dbReference type="EMBL" id="SFR62333.1"/>
    </source>
</evidence>
<feature type="transmembrane region" description="Helical" evidence="3">
    <location>
        <begin position="30"/>
        <end position="47"/>
    </location>
</feature>
<dbReference type="EMBL" id="FOYR01000002">
    <property type="protein sequence ID" value="SFR62333.1"/>
    <property type="molecule type" value="Genomic_DNA"/>
</dbReference>
<keyword evidence="3" id="KW-0472">Membrane</keyword>
<evidence type="ECO:0000256" key="2">
    <source>
        <dbReference type="SAM" id="MobiDB-lite"/>
    </source>
</evidence>
<keyword evidence="1" id="KW-0732">Signal</keyword>
<dbReference type="InterPro" id="IPR029050">
    <property type="entry name" value="Immunoprotect_excell_Ig-like"/>
</dbReference>
<evidence type="ECO:0000256" key="3">
    <source>
        <dbReference type="SAM" id="Phobius"/>
    </source>
</evidence>
<evidence type="ECO:0008006" key="6">
    <source>
        <dbReference type="Google" id="ProtNLM"/>
    </source>
</evidence>
<feature type="region of interest" description="Disordered" evidence="2">
    <location>
        <begin position="1"/>
        <end position="23"/>
    </location>
</feature>
<gene>
    <name evidence="4" type="ORF">SAMN04488591_2501</name>
</gene>
<accession>A0A1I6I6K4</accession>
<name>A0A1I6I6K4_9MICO</name>